<accession>A0ACB8AG20</accession>
<evidence type="ECO:0000313" key="2">
    <source>
        <dbReference type="Proteomes" id="UP000790377"/>
    </source>
</evidence>
<keyword evidence="2" id="KW-1185">Reference proteome</keyword>
<organism evidence="1 2">
    <name type="scientific">Hygrophoropsis aurantiaca</name>
    <dbReference type="NCBI Taxonomy" id="72124"/>
    <lineage>
        <taxon>Eukaryota</taxon>
        <taxon>Fungi</taxon>
        <taxon>Dikarya</taxon>
        <taxon>Basidiomycota</taxon>
        <taxon>Agaricomycotina</taxon>
        <taxon>Agaricomycetes</taxon>
        <taxon>Agaricomycetidae</taxon>
        <taxon>Boletales</taxon>
        <taxon>Coniophorineae</taxon>
        <taxon>Hygrophoropsidaceae</taxon>
        <taxon>Hygrophoropsis</taxon>
    </lineage>
</organism>
<evidence type="ECO:0000313" key="1">
    <source>
        <dbReference type="EMBL" id="KAH7912113.1"/>
    </source>
</evidence>
<proteinExistence type="predicted"/>
<comment type="caution">
    <text evidence="1">The sequence shown here is derived from an EMBL/GenBank/DDBJ whole genome shotgun (WGS) entry which is preliminary data.</text>
</comment>
<gene>
    <name evidence="1" type="ORF">BJ138DRAFT_1112644</name>
</gene>
<dbReference type="Proteomes" id="UP000790377">
    <property type="component" value="Unassembled WGS sequence"/>
</dbReference>
<dbReference type="EMBL" id="MU267659">
    <property type="protein sequence ID" value="KAH7912113.1"/>
    <property type="molecule type" value="Genomic_DNA"/>
</dbReference>
<sequence>MDEGVALDSTQLIHLRACQYVSAAGLVVLLWDHLLTFSDEVRLIWGARWSVPKILFLFNRYIVPIAMIIQTYGVFLRSLTKYPTQWRWLGFSGVASPHLTNREIYLFTTPLDFTIWFSCKTWTSAATILGILSIGTSNFLVLLRLWVLWDRRYRMMIWTLSLFVLTQVAALGSTVYLITQMIPVLVFIPSMQVCLLTEKVDFALLWYPGIAFEVMIFVTTLWNAVDRPRVHNIQMAKVFYRDGSAYFFILFGLRLVNLILAIAAPLSLIFLGVFFIWCSVNVTLTRLIINLRRVAEAEMVKAALEDEVLNVPVLLRNDSMLSQSYELQTKDSR</sequence>
<name>A0ACB8AG20_9AGAM</name>
<protein>
    <submittedName>
        <fullName evidence="1">Uncharacterized protein</fullName>
    </submittedName>
</protein>
<reference evidence="1" key="1">
    <citation type="journal article" date="2021" name="New Phytol.">
        <title>Evolutionary innovations through gain and loss of genes in the ectomycorrhizal Boletales.</title>
        <authorList>
            <person name="Wu G."/>
            <person name="Miyauchi S."/>
            <person name="Morin E."/>
            <person name="Kuo A."/>
            <person name="Drula E."/>
            <person name="Varga T."/>
            <person name="Kohler A."/>
            <person name="Feng B."/>
            <person name="Cao Y."/>
            <person name="Lipzen A."/>
            <person name="Daum C."/>
            <person name="Hundley H."/>
            <person name="Pangilinan J."/>
            <person name="Johnson J."/>
            <person name="Barry K."/>
            <person name="LaButti K."/>
            <person name="Ng V."/>
            <person name="Ahrendt S."/>
            <person name="Min B."/>
            <person name="Choi I.G."/>
            <person name="Park H."/>
            <person name="Plett J.M."/>
            <person name="Magnuson J."/>
            <person name="Spatafora J.W."/>
            <person name="Nagy L.G."/>
            <person name="Henrissat B."/>
            <person name="Grigoriev I.V."/>
            <person name="Yang Z.L."/>
            <person name="Xu J."/>
            <person name="Martin F.M."/>
        </authorList>
    </citation>
    <scope>NUCLEOTIDE SEQUENCE</scope>
    <source>
        <strain evidence="1">ATCC 28755</strain>
    </source>
</reference>